<gene>
    <name evidence="2" type="ORF">BjapCC829_23730</name>
</gene>
<evidence type="ECO:0000313" key="3">
    <source>
        <dbReference type="Proteomes" id="UP001430990"/>
    </source>
</evidence>
<dbReference type="EMBL" id="CP088100">
    <property type="protein sequence ID" value="UFW82999.1"/>
    <property type="molecule type" value="Genomic_DNA"/>
</dbReference>
<reference evidence="2" key="1">
    <citation type="submission" date="2021-11" db="EMBL/GenBank/DDBJ databases">
        <title>Australian commercial rhizobial inoculants.</title>
        <authorList>
            <person name="Kohlmeier M.G."/>
            <person name="O'Hara G.W."/>
            <person name="Colombi E."/>
            <person name="Ramsay J.P."/>
            <person name="Terpolilli J."/>
        </authorList>
    </citation>
    <scope>NUCLEOTIDE SEQUENCE</scope>
    <source>
        <strain evidence="2">CC829</strain>
    </source>
</reference>
<evidence type="ECO:0000256" key="1">
    <source>
        <dbReference type="SAM" id="MobiDB-lite"/>
    </source>
</evidence>
<accession>A0ABY3QAT0</accession>
<name>A0ABY3QAT0_9BRAD</name>
<dbReference type="Proteomes" id="UP001430990">
    <property type="component" value="Chromosome"/>
</dbReference>
<keyword evidence="3" id="KW-1185">Reference proteome</keyword>
<evidence type="ECO:0000313" key="2">
    <source>
        <dbReference type="EMBL" id="UFW82999.1"/>
    </source>
</evidence>
<feature type="region of interest" description="Disordered" evidence="1">
    <location>
        <begin position="29"/>
        <end position="50"/>
    </location>
</feature>
<sequence>MTPLSASNSTSALGGVLCLPGADWLLQNGHGVDETTPAVENQKVDDEMPY</sequence>
<organism evidence="2 3">
    <name type="scientific">Bradyrhizobium barranii</name>
    <dbReference type="NCBI Taxonomy" id="2992140"/>
    <lineage>
        <taxon>Bacteria</taxon>
        <taxon>Pseudomonadati</taxon>
        <taxon>Pseudomonadota</taxon>
        <taxon>Alphaproteobacteria</taxon>
        <taxon>Hyphomicrobiales</taxon>
        <taxon>Nitrobacteraceae</taxon>
        <taxon>Bradyrhizobium</taxon>
    </lineage>
</organism>
<protein>
    <submittedName>
        <fullName evidence="2">Uncharacterized protein</fullName>
    </submittedName>
</protein>
<dbReference type="RefSeq" id="WP_231141993.1">
    <property type="nucleotide sequence ID" value="NZ_CP088100.1"/>
</dbReference>
<proteinExistence type="predicted"/>